<dbReference type="AlphaFoldDB" id="A0A1H5YJR9"/>
<evidence type="ECO:0000256" key="2">
    <source>
        <dbReference type="ARBA" id="ARBA00022747"/>
    </source>
</evidence>
<feature type="compositionally biased region" description="Basic and acidic residues" evidence="5">
    <location>
        <begin position="435"/>
        <end position="447"/>
    </location>
</feature>
<dbReference type="EMBL" id="FNVO01000004">
    <property type="protein sequence ID" value="SEG24234.1"/>
    <property type="molecule type" value="Genomic_DNA"/>
</dbReference>
<dbReference type="Pfam" id="PF01420">
    <property type="entry name" value="Methylase_S"/>
    <property type="match status" value="1"/>
</dbReference>
<dbReference type="Proteomes" id="UP000236723">
    <property type="component" value="Unassembled WGS sequence"/>
</dbReference>
<dbReference type="CDD" id="cd17249">
    <property type="entry name" value="RMtype1_S_EcoR124I-TRD2-CR2_like"/>
    <property type="match status" value="1"/>
</dbReference>
<keyword evidence="3" id="KW-0238">DNA-binding</keyword>
<dbReference type="OrthoDB" id="3197085at2"/>
<organism evidence="7 8">
    <name type="scientific">Thermomonospora echinospora</name>
    <dbReference type="NCBI Taxonomy" id="1992"/>
    <lineage>
        <taxon>Bacteria</taxon>
        <taxon>Bacillati</taxon>
        <taxon>Actinomycetota</taxon>
        <taxon>Actinomycetes</taxon>
        <taxon>Streptosporangiales</taxon>
        <taxon>Thermomonosporaceae</taxon>
        <taxon>Thermomonospora</taxon>
    </lineage>
</organism>
<feature type="region of interest" description="Disordered" evidence="5">
    <location>
        <begin position="424"/>
        <end position="447"/>
    </location>
</feature>
<dbReference type="InterPro" id="IPR051212">
    <property type="entry name" value="Type-I_RE_S_subunit"/>
</dbReference>
<protein>
    <submittedName>
        <fullName evidence="7">Type I restriction enzyme, S subunit</fullName>
    </submittedName>
</protein>
<evidence type="ECO:0000256" key="4">
    <source>
        <dbReference type="ARBA" id="ARBA00038652"/>
    </source>
</evidence>
<evidence type="ECO:0000313" key="8">
    <source>
        <dbReference type="Proteomes" id="UP000236723"/>
    </source>
</evidence>
<gene>
    <name evidence="7" type="ORF">SAMN04489712_10448</name>
</gene>
<evidence type="ECO:0000256" key="1">
    <source>
        <dbReference type="ARBA" id="ARBA00010923"/>
    </source>
</evidence>
<dbReference type="GO" id="GO:0009307">
    <property type="term" value="P:DNA restriction-modification system"/>
    <property type="evidence" value="ECO:0007669"/>
    <property type="project" value="UniProtKB-KW"/>
</dbReference>
<dbReference type="RefSeq" id="WP_103937528.1">
    <property type="nucleotide sequence ID" value="NZ_FNVO01000004.1"/>
</dbReference>
<keyword evidence="2" id="KW-0680">Restriction system</keyword>
<sequence length="447" mass="49620">MTNLPSGWIRLPLCELGTWYGGGTPSKSNPEFWDDGTVPWLSPKDMNADVISGTRDHITEVAVQNSPVRVVPENSVAVVVRSGILERKVPIGLVSFAVTLNQDMKAISPGPWLDARWLSWGLRSLEKYILRNCRKSGTTVASIETKRLMDLKFPVPPLAEQRRIVAALEDHLSHLDAATAGCSTAGARIPLLRRSALQALRQRALQCKAELLPLGTIATTSLGKMLDSKRNEGEPTPYLRNINVRWGSFDLANIETVPMPEEQRTKFSLREGDLLVCEGGEPGRCAIWPGGYELMTYQKALHRIRPGDRITSEWLALMIEESIRNGRAVGMFTGTTIKHLPQEKLRMLNIPVPSREVQEDLLADFAETAQTVERFSNALATSEHKSEHLRRALLAEAFAGRLVEQDPADEPASVLLERIRAERAAGQPVRRARRGKGEKAPQKETLL</sequence>
<feature type="domain" description="Type I restriction modification DNA specificity" evidence="6">
    <location>
        <begin position="6"/>
        <end position="173"/>
    </location>
</feature>
<dbReference type="SUPFAM" id="SSF116734">
    <property type="entry name" value="DNA methylase specificity domain"/>
    <property type="match status" value="2"/>
</dbReference>
<accession>A0A1H5YJR9</accession>
<keyword evidence="8" id="KW-1185">Reference proteome</keyword>
<dbReference type="GO" id="GO:0003677">
    <property type="term" value="F:DNA binding"/>
    <property type="evidence" value="ECO:0007669"/>
    <property type="project" value="UniProtKB-KW"/>
</dbReference>
<evidence type="ECO:0000256" key="5">
    <source>
        <dbReference type="SAM" id="MobiDB-lite"/>
    </source>
</evidence>
<evidence type="ECO:0000313" key="7">
    <source>
        <dbReference type="EMBL" id="SEG24234.1"/>
    </source>
</evidence>
<dbReference type="InterPro" id="IPR044946">
    <property type="entry name" value="Restrct_endonuc_typeI_TRD_sf"/>
</dbReference>
<comment type="similarity">
    <text evidence="1">Belongs to the type-I restriction system S methylase family.</text>
</comment>
<evidence type="ECO:0000259" key="6">
    <source>
        <dbReference type="Pfam" id="PF01420"/>
    </source>
</evidence>
<dbReference type="InterPro" id="IPR000055">
    <property type="entry name" value="Restrct_endonuc_typeI_TRD"/>
</dbReference>
<dbReference type="Gene3D" id="3.90.220.20">
    <property type="entry name" value="DNA methylase specificity domains"/>
    <property type="match status" value="2"/>
</dbReference>
<reference evidence="8" key="1">
    <citation type="submission" date="2016-10" db="EMBL/GenBank/DDBJ databases">
        <authorList>
            <person name="Varghese N."/>
            <person name="Submissions S."/>
        </authorList>
    </citation>
    <scope>NUCLEOTIDE SEQUENCE [LARGE SCALE GENOMIC DNA]</scope>
    <source>
        <strain evidence="8">DSM 43163</strain>
    </source>
</reference>
<proteinExistence type="inferred from homology"/>
<comment type="subunit">
    <text evidence="4">The methyltransferase is composed of M and S polypeptides.</text>
</comment>
<name>A0A1H5YJR9_9ACTN</name>
<dbReference type="PANTHER" id="PTHR43140">
    <property type="entry name" value="TYPE-1 RESTRICTION ENZYME ECOKI SPECIFICITY PROTEIN"/>
    <property type="match status" value="1"/>
</dbReference>
<evidence type="ECO:0000256" key="3">
    <source>
        <dbReference type="ARBA" id="ARBA00023125"/>
    </source>
</evidence>
<dbReference type="PANTHER" id="PTHR43140:SF1">
    <property type="entry name" value="TYPE I RESTRICTION ENZYME ECOKI SPECIFICITY SUBUNIT"/>
    <property type="match status" value="1"/>
</dbReference>